<dbReference type="PANTHER" id="PTHR24086:SF15">
    <property type="entry name" value="NUCLEAR HORMONE RECEPTOR FTZ-F1"/>
    <property type="match status" value="1"/>
</dbReference>
<protein>
    <submittedName>
        <fullName evidence="14">Nuclear receptor</fullName>
    </submittedName>
</protein>
<dbReference type="InterPro" id="IPR016355">
    <property type="entry name" value="NR5-like"/>
</dbReference>
<dbReference type="GO" id="GO:0000978">
    <property type="term" value="F:RNA polymerase II cis-regulatory region sequence-specific DNA binding"/>
    <property type="evidence" value="ECO:0007669"/>
    <property type="project" value="TreeGrafter"/>
</dbReference>
<keyword evidence="5 10" id="KW-0805">Transcription regulation</keyword>
<dbReference type="GO" id="GO:0090575">
    <property type="term" value="C:RNA polymerase II transcription regulator complex"/>
    <property type="evidence" value="ECO:0007669"/>
    <property type="project" value="TreeGrafter"/>
</dbReference>
<dbReference type="InterPro" id="IPR035500">
    <property type="entry name" value="NHR-like_dom_sf"/>
</dbReference>
<dbReference type="Pfam" id="PF00104">
    <property type="entry name" value="Hormone_recep"/>
    <property type="match status" value="1"/>
</dbReference>
<feature type="domain" description="Nuclear receptor" evidence="12">
    <location>
        <begin position="220"/>
        <end position="295"/>
    </location>
</feature>
<dbReference type="InterPro" id="IPR001723">
    <property type="entry name" value="Nuclear_hrmn_rcpt"/>
</dbReference>
<keyword evidence="9 10" id="KW-0539">Nucleus</keyword>
<keyword evidence="7 10" id="KW-0804">Transcription</keyword>
<dbReference type="SUPFAM" id="SSF48508">
    <property type="entry name" value="Nuclear receptor ligand-binding domain"/>
    <property type="match status" value="1"/>
</dbReference>
<evidence type="ECO:0000256" key="7">
    <source>
        <dbReference type="ARBA" id="ARBA00023163"/>
    </source>
</evidence>
<dbReference type="PRINTS" id="PR00398">
    <property type="entry name" value="STRDHORMONER"/>
</dbReference>
<evidence type="ECO:0000256" key="3">
    <source>
        <dbReference type="ARBA" id="ARBA00022771"/>
    </source>
</evidence>
<evidence type="ECO:0000259" key="12">
    <source>
        <dbReference type="PROSITE" id="PS51030"/>
    </source>
</evidence>
<dbReference type="Gene3D" id="3.30.50.10">
    <property type="entry name" value="Erythroid Transcription Factor GATA-1, subunit A"/>
    <property type="match status" value="1"/>
</dbReference>
<name>A0A221CB71_9BILA</name>
<dbReference type="GO" id="GO:0009888">
    <property type="term" value="P:tissue development"/>
    <property type="evidence" value="ECO:0007669"/>
    <property type="project" value="TreeGrafter"/>
</dbReference>
<evidence type="ECO:0000259" key="13">
    <source>
        <dbReference type="PROSITE" id="PS51843"/>
    </source>
</evidence>
<keyword evidence="2 10" id="KW-0479">Metal-binding</keyword>
<dbReference type="SMART" id="SM00399">
    <property type="entry name" value="ZnF_C4"/>
    <property type="match status" value="1"/>
</dbReference>
<evidence type="ECO:0000256" key="6">
    <source>
        <dbReference type="ARBA" id="ARBA00023125"/>
    </source>
</evidence>
<dbReference type="PRINTS" id="PR00047">
    <property type="entry name" value="STROIDFINGER"/>
</dbReference>
<dbReference type="SUPFAM" id="SSF57716">
    <property type="entry name" value="Glucocorticoid receptor-like (DNA-binding domain)"/>
    <property type="match status" value="1"/>
</dbReference>
<dbReference type="PROSITE" id="PS51843">
    <property type="entry name" value="NR_LBD"/>
    <property type="match status" value="1"/>
</dbReference>
<evidence type="ECO:0000256" key="11">
    <source>
        <dbReference type="SAM" id="MobiDB-lite"/>
    </source>
</evidence>
<reference evidence="14" key="2">
    <citation type="submission" date="2017-06" db="EMBL/GenBank/DDBJ databases">
        <authorList>
            <person name="Kim H.J."/>
            <person name="Triplett B.A."/>
        </authorList>
    </citation>
    <scope>NUCLEOTIDE SEQUENCE</scope>
</reference>
<evidence type="ECO:0000256" key="8">
    <source>
        <dbReference type="ARBA" id="ARBA00023170"/>
    </source>
</evidence>
<evidence type="ECO:0000256" key="5">
    <source>
        <dbReference type="ARBA" id="ARBA00023015"/>
    </source>
</evidence>
<keyword evidence="6 10" id="KW-0238">DNA-binding</keyword>
<feature type="domain" description="NR LBD" evidence="13">
    <location>
        <begin position="528"/>
        <end position="761"/>
    </location>
</feature>
<dbReference type="Pfam" id="PF00105">
    <property type="entry name" value="zf-C4"/>
    <property type="match status" value="1"/>
</dbReference>
<evidence type="ECO:0000256" key="1">
    <source>
        <dbReference type="ARBA" id="ARBA00004123"/>
    </source>
</evidence>
<dbReference type="InterPro" id="IPR013088">
    <property type="entry name" value="Znf_NHR/GATA"/>
</dbReference>
<dbReference type="GO" id="GO:0008270">
    <property type="term" value="F:zinc ion binding"/>
    <property type="evidence" value="ECO:0007669"/>
    <property type="project" value="UniProtKB-KW"/>
</dbReference>
<accession>A0A221CB71</accession>
<dbReference type="GO" id="GO:0004879">
    <property type="term" value="F:nuclear receptor activity"/>
    <property type="evidence" value="ECO:0007669"/>
    <property type="project" value="InterPro"/>
</dbReference>
<dbReference type="SMART" id="SM00430">
    <property type="entry name" value="HOLI"/>
    <property type="match status" value="1"/>
</dbReference>
<evidence type="ECO:0000256" key="4">
    <source>
        <dbReference type="ARBA" id="ARBA00022833"/>
    </source>
</evidence>
<comment type="subcellular location">
    <subcellularLocation>
        <location evidence="1 10">Nucleus</location>
    </subcellularLocation>
</comment>
<evidence type="ECO:0000256" key="2">
    <source>
        <dbReference type="ARBA" id="ARBA00022723"/>
    </source>
</evidence>
<dbReference type="CDD" id="cd07167">
    <property type="entry name" value="NR_DBD_Lrh-1_like"/>
    <property type="match status" value="1"/>
</dbReference>
<dbReference type="GO" id="GO:0009755">
    <property type="term" value="P:hormone-mediated signaling pathway"/>
    <property type="evidence" value="ECO:0007669"/>
    <property type="project" value="TreeGrafter"/>
</dbReference>
<keyword evidence="4 10" id="KW-0862">Zinc</keyword>
<organism evidence="14">
    <name type="scientific">Brachionus koreanus</name>
    <dbReference type="NCBI Taxonomy" id="1199090"/>
    <lineage>
        <taxon>Eukaryota</taxon>
        <taxon>Metazoa</taxon>
        <taxon>Spiralia</taxon>
        <taxon>Gnathifera</taxon>
        <taxon>Rotifera</taxon>
        <taxon>Eurotatoria</taxon>
        <taxon>Monogononta</taxon>
        <taxon>Pseudotrocha</taxon>
        <taxon>Ploima</taxon>
        <taxon>Brachionidae</taxon>
        <taxon>Brachionus</taxon>
    </lineage>
</organism>
<evidence type="ECO:0000256" key="10">
    <source>
        <dbReference type="RuleBase" id="RU004334"/>
    </source>
</evidence>
<dbReference type="InterPro" id="IPR001628">
    <property type="entry name" value="Znf_hrmn_rcpt"/>
</dbReference>
<dbReference type="AlphaFoldDB" id="A0A221CB71"/>
<feature type="region of interest" description="Disordered" evidence="11">
    <location>
        <begin position="1"/>
        <end position="49"/>
    </location>
</feature>
<proteinExistence type="inferred from homology"/>
<comment type="similarity">
    <text evidence="10">Belongs to the nuclear hormone receptor family.</text>
</comment>
<evidence type="ECO:0000256" key="9">
    <source>
        <dbReference type="ARBA" id="ARBA00023242"/>
    </source>
</evidence>
<feature type="compositionally biased region" description="Low complexity" evidence="11">
    <location>
        <begin position="17"/>
        <end position="42"/>
    </location>
</feature>
<dbReference type="FunFam" id="3.30.50.10:FF:000006">
    <property type="entry name" value="Nuclear receptor subfamily 5 group A member"/>
    <property type="match status" value="1"/>
</dbReference>
<dbReference type="PROSITE" id="PS00031">
    <property type="entry name" value="NUCLEAR_REC_DBD_1"/>
    <property type="match status" value="1"/>
</dbReference>
<dbReference type="PROSITE" id="PS51030">
    <property type="entry name" value="NUCLEAR_REC_DBD_2"/>
    <property type="match status" value="1"/>
</dbReference>
<dbReference type="Gene3D" id="1.10.565.10">
    <property type="entry name" value="Retinoid X Receptor"/>
    <property type="match status" value="1"/>
</dbReference>
<keyword evidence="8 10" id="KW-0675">Receptor</keyword>
<reference evidence="14" key="1">
    <citation type="journal article" date="2017" name="Gen. Comp. Endocrinol.">
        <title>Genome-wide identification of nuclear receptor (NR) genes and the evolutionary significance of the NR1O subfamily in the monogonont rotifer Brachionus spp.</title>
        <authorList>
            <person name="Kim D.H."/>
            <person name="Kim H.S."/>
            <person name="Hwang D.S."/>
            <person name="Kim H.J."/>
            <person name="Hagiwara A."/>
            <person name="Lee J.S."/>
            <person name="Jeong C.B."/>
        </authorList>
    </citation>
    <scope>NUCLEOTIDE SEQUENCE</scope>
</reference>
<dbReference type="EMBL" id="MF360919">
    <property type="protein sequence ID" value="ASL70603.1"/>
    <property type="molecule type" value="Genomic_DNA"/>
</dbReference>
<dbReference type="InterPro" id="IPR000536">
    <property type="entry name" value="Nucl_hrmn_rcpt_lig-bd"/>
</dbReference>
<dbReference type="PANTHER" id="PTHR24086">
    <property type="entry name" value="NUCLEAR RECEPTOR SUBFAMILY 5 GROUP A"/>
    <property type="match status" value="1"/>
</dbReference>
<keyword evidence="3 10" id="KW-0863">Zinc-finger</keyword>
<sequence length="769" mass="86916">MMTLNNQEQEILKTQDSKSISPPTPPLSSSSVSSLSSSPHSPNAKTTKLEKFKEEAYENLKVEGLDPTYAEYDKKYLGLSNGSYLNNANFFAKKFFGPVVPNSQYNFHLSQLQHEQNYFNNQYHQFQNQLSRMSDQQQSFNPHQSLKCSSSSSNLNCGKPFEQKPQINNFNNVNTSIKSESNQSSNFNEMMPLMNTGIQNVGVLDVDSPNVPLDVKLGFNEACPVCGDKVSGFHYGLLTCESCKGFFKRTVQNKKLYSCVDKQQCQIDKHQRKRCAYCRFQKCLQVGMKLEAVRENRVRGGRNKFGPLYRRSRALKQQILKQQNELNENAAAAMASTQAEPNNIMMQNFHQNPLGTLNLNNNHNTNLSVQTENSKSVSIKSEPLESNYKNHNAPNFLNHAYEHNAINPAVVAALNSANGHLFFKNASDIFNYSNILNSNMPNASPSSSPTSSTSSQSSISQFQNLVNESNVKSLIINKFNNMHLLQNLVHANRNAEKADPSTSLMEMSPSPTSSSVCSLENSGHYPNSMPDVLQKLIASDISYKCSEDSIIESIRSFKIDFNSKDIAQISCAFLEKWCFLMVDWARQSIYFKDIKIDDQIKLLKNSWIDILLLDLMWKQCKTEFINYETIIFINDQTVRINSIKNQQLNEIARSFMRCVSHFKSVSLQYAEYLALKYLVLFDPDVNGMSNPDHIEEVQQYVSTALVEYTSFNGSQEKFAQLLLKLPDIKLIGVEIKQILSILDTESFNGKLLDGCLLGEMLYGPSNLVT</sequence>
<evidence type="ECO:0000313" key="14">
    <source>
        <dbReference type="EMBL" id="ASL70603.1"/>
    </source>
</evidence>